<comment type="caution">
    <text evidence="3">The sequence shown here is derived from an EMBL/GenBank/DDBJ whole genome shotgun (WGS) entry which is preliminary data.</text>
</comment>
<dbReference type="AlphaFoldDB" id="A0A371PQB9"/>
<reference evidence="3 4" key="1">
    <citation type="submission" date="2018-08" db="EMBL/GenBank/DDBJ databases">
        <title>Streptomyces NEAU-D10 sp. nov., a novel Actinomycete isolated from soil.</title>
        <authorList>
            <person name="Jin L."/>
        </authorList>
    </citation>
    <scope>NUCLEOTIDE SEQUENCE [LARGE SCALE GENOMIC DNA]</scope>
    <source>
        <strain evidence="3 4">NEAU-D10</strain>
    </source>
</reference>
<evidence type="ECO:0000256" key="1">
    <source>
        <dbReference type="SAM" id="MobiDB-lite"/>
    </source>
</evidence>
<protein>
    <submittedName>
        <fullName evidence="3">Fic family protein</fullName>
    </submittedName>
</protein>
<dbReference type="Gene3D" id="1.10.3290.10">
    <property type="entry name" value="Fido-like domain"/>
    <property type="match status" value="1"/>
</dbReference>
<dbReference type="SUPFAM" id="SSF140931">
    <property type="entry name" value="Fic-like"/>
    <property type="match status" value="1"/>
</dbReference>
<dbReference type="Proteomes" id="UP000262477">
    <property type="component" value="Unassembled WGS sequence"/>
</dbReference>
<evidence type="ECO:0000313" key="3">
    <source>
        <dbReference type="EMBL" id="REK84716.1"/>
    </source>
</evidence>
<organism evidence="3 4">
    <name type="scientific">Streptomyces inhibens</name>
    <dbReference type="NCBI Taxonomy" id="2293571"/>
    <lineage>
        <taxon>Bacteria</taxon>
        <taxon>Bacillati</taxon>
        <taxon>Actinomycetota</taxon>
        <taxon>Actinomycetes</taxon>
        <taxon>Kitasatosporales</taxon>
        <taxon>Streptomycetaceae</taxon>
        <taxon>Streptomyces</taxon>
    </lineage>
</organism>
<dbReference type="RefSeq" id="WP_128512330.1">
    <property type="nucleotide sequence ID" value="NZ_QUAC01000477.1"/>
</dbReference>
<dbReference type="InterPro" id="IPR003812">
    <property type="entry name" value="Fido"/>
</dbReference>
<gene>
    <name evidence="3" type="ORF">DY245_41790</name>
</gene>
<proteinExistence type="predicted"/>
<dbReference type="PROSITE" id="PS51459">
    <property type="entry name" value="FIDO"/>
    <property type="match status" value="1"/>
</dbReference>
<accession>A0A371PQB9</accession>
<name>A0A371PQB9_STRIH</name>
<dbReference type="OrthoDB" id="5523488at2"/>
<sequence length="254" mass="27274">MTAADADALADWCRVRQQVDWARTGAEDVTGPVTPSVDGFTAWCKGPVRRRDPVRAERLLSAYAPASADAARNAPLTFGLLAGWQRLVLGTAEAPFRTGDAYAKGGRERYRLTHRTEADFARCLRGSDEQKVPPAARAARTYLDVAFFHPFADGNGRAALLALTFVLAREGIVLDEVGPLQTTRYADDPAGAADLAVLVGILIRATGCRASARQPQDRPTTAHGHGMAQRRAGIGGGHEAWHQRPLSEGSVPPR</sequence>
<evidence type="ECO:0000259" key="2">
    <source>
        <dbReference type="PROSITE" id="PS51459"/>
    </source>
</evidence>
<evidence type="ECO:0000313" key="4">
    <source>
        <dbReference type="Proteomes" id="UP000262477"/>
    </source>
</evidence>
<keyword evidence="4" id="KW-1185">Reference proteome</keyword>
<feature type="domain" description="Fido" evidence="2">
    <location>
        <begin position="76"/>
        <end position="204"/>
    </location>
</feature>
<dbReference type="EMBL" id="QUAC01000477">
    <property type="protein sequence ID" value="REK84716.1"/>
    <property type="molecule type" value="Genomic_DNA"/>
</dbReference>
<dbReference type="Pfam" id="PF02661">
    <property type="entry name" value="Fic"/>
    <property type="match status" value="1"/>
</dbReference>
<feature type="region of interest" description="Disordered" evidence="1">
    <location>
        <begin position="209"/>
        <end position="254"/>
    </location>
</feature>
<dbReference type="InterPro" id="IPR036597">
    <property type="entry name" value="Fido-like_dom_sf"/>
</dbReference>